<reference evidence="1 2" key="1">
    <citation type="journal article" date="2018" name="ISME J.">
        <title>A methanotrophic archaeon couples anaerobic oxidation of methane to Fe(III) reduction.</title>
        <authorList>
            <person name="Cai C."/>
            <person name="Leu A.O."/>
            <person name="Xie G.J."/>
            <person name="Guo J."/>
            <person name="Feng Y."/>
            <person name="Zhao J.X."/>
            <person name="Tyson G.W."/>
            <person name="Yuan Z."/>
            <person name="Hu S."/>
        </authorList>
    </citation>
    <scope>NUCLEOTIDE SEQUENCE [LARGE SCALE GENOMIC DNA]</scope>
    <source>
        <strain evidence="1">FeB_12</strain>
    </source>
</reference>
<dbReference type="PROSITE" id="PS51257">
    <property type="entry name" value="PROKAR_LIPOPROTEIN"/>
    <property type="match status" value="1"/>
</dbReference>
<gene>
    <name evidence="1" type="ORF">C3F09_00495</name>
</gene>
<evidence type="ECO:0000313" key="2">
    <source>
        <dbReference type="Proteomes" id="UP000250918"/>
    </source>
</evidence>
<sequence>MLRRLIFLPFLVLSVAVGIVWLGCTQAEDIVTPVSTSEISLAAERLPSLPDGMIYELWVADNTDTVSLGRFGWNNQTRQFVDANGQGISGTFSLHEDILKYRTCFVSVETDPDNNETSPGPIMLIDNVTKPEENNIILRFPKIDSLWMTNAVYCLEATSDLDRNAHDGCGLWFASYGRQNKGITDTFGVLFDTVTDFDTFIDPGTTARIPNELLYYSVETTMVALPDSTFLLRDPNAAALLTHIGVRFALGYFDTTIPDTPEGTPYNYRGIKINASVPVSLQSSRTLGYDFFVTQDEIFPDVRKYGWKYQGWVMTPYLNSAPMTTRWRFTPPAYPYKLGGTNLFPGDTGVLLTTGKFSSILSPDESNPYCLPNPKAPFPGEDFLNSTALQAAFGIDSVQLMPNATGNIGTVFITLEPDNYILDTTNFPLFVSVSELPSNRTTLTPVGNNQLAFRMRPWTGAVRGDTYGFPVIYVSISRR</sequence>
<protein>
    <submittedName>
        <fullName evidence="1">Uncharacterized protein</fullName>
    </submittedName>
</protein>
<evidence type="ECO:0000313" key="1">
    <source>
        <dbReference type="EMBL" id="PWB76478.1"/>
    </source>
</evidence>
<accession>A0A855X4U8</accession>
<organism evidence="1 2">
    <name type="scientific">candidate division GN15 bacterium</name>
    <dbReference type="NCBI Taxonomy" id="2072418"/>
    <lineage>
        <taxon>Bacteria</taxon>
        <taxon>candidate division GN15</taxon>
    </lineage>
</organism>
<proteinExistence type="predicted"/>
<dbReference type="EMBL" id="PQAP01000001">
    <property type="protein sequence ID" value="PWB76478.1"/>
    <property type="molecule type" value="Genomic_DNA"/>
</dbReference>
<dbReference type="Proteomes" id="UP000250918">
    <property type="component" value="Unassembled WGS sequence"/>
</dbReference>
<name>A0A855X4U8_9BACT</name>
<dbReference type="AlphaFoldDB" id="A0A855X4U8"/>
<comment type="caution">
    <text evidence="1">The sequence shown here is derived from an EMBL/GenBank/DDBJ whole genome shotgun (WGS) entry which is preliminary data.</text>
</comment>